<dbReference type="InterPro" id="IPR008906">
    <property type="entry name" value="HATC_C_dom"/>
</dbReference>
<gene>
    <name evidence="2" type="ORF">FWK35_00037651</name>
</gene>
<dbReference type="InterPro" id="IPR012337">
    <property type="entry name" value="RNaseH-like_sf"/>
</dbReference>
<dbReference type="GO" id="GO:0046983">
    <property type="term" value="F:protein dimerization activity"/>
    <property type="evidence" value="ECO:0007669"/>
    <property type="project" value="InterPro"/>
</dbReference>
<sequence>NFFGNVQALVAFMRARKRTALFLDYQKLMYPNDRIYRMKGFSSTRWTSHGSAINIIYNKFDALVEVLNKLTLSSDRITASTATNILPSITNFAFIISIILLRRIFDITTPLSNYLQSKTIDFIEAIHLVDVAKNRLSTMRSDSECENLITEAKEFSLKHKLKETDFKIIRIRKKKKLSGENTSDEVSDSAAYHYKINTYFKVIDQIINSIETRFSDARNILQDLSLLSPNRLKEIKNTNLSELPDNCFSFIAEWIKGIDKIQLKQEYITFSHSVNELFSGLNPLNSYTSLPNKNMDYCDESDDSYVSEKDENLEECKENVITIEMILHILSSYNLVTAFPNLYLAYKALGTIPASSSSAERSFSKVKIIKTRLRSTMDQCRLESLLLISSERDIDIDINEAIDQFATSSDRLKNILCFK</sequence>
<proteinExistence type="predicted"/>
<reference evidence="2 3" key="1">
    <citation type="submission" date="2019-08" db="EMBL/GenBank/DDBJ databases">
        <title>Whole genome of Aphis craccivora.</title>
        <authorList>
            <person name="Voronova N.V."/>
            <person name="Shulinski R.S."/>
            <person name="Bandarenka Y.V."/>
            <person name="Zhorov D.G."/>
            <person name="Warner D."/>
        </authorList>
    </citation>
    <scope>NUCLEOTIDE SEQUENCE [LARGE SCALE GENOMIC DNA]</scope>
    <source>
        <strain evidence="2">180601</strain>
        <tissue evidence="2">Whole Body</tissue>
    </source>
</reference>
<dbReference type="PANTHER" id="PTHR46289:SF19">
    <property type="entry name" value="ZINC FINGER MYM-TYPE CONTAINING 1"/>
    <property type="match status" value="1"/>
</dbReference>
<dbReference type="AlphaFoldDB" id="A0A6G0VKN5"/>
<evidence type="ECO:0000313" key="3">
    <source>
        <dbReference type="Proteomes" id="UP000478052"/>
    </source>
</evidence>
<evidence type="ECO:0000259" key="1">
    <source>
        <dbReference type="Pfam" id="PF05699"/>
    </source>
</evidence>
<dbReference type="Pfam" id="PF05699">
    <property type="entry name" value="Dimer_Tnp_hAT"/>
    <property type="match status" value="1"/>
</dbReference>
<comment type="caution">
    <text evidence="2">The sequence shown here is derived from an EMBL/GenBank/DDBJ whole genome shotgun (WGS) entry which is preliminary data.</text>
</comment>
<dbReference type="SUPFAM" id="SSF53098">
    <property type="entry name" value="Ribonuclease H-like"/>
    <property type="match status" value="1"/>
</dbReference>
<evidence type="ECO:0000313" key="2">
    <source>
        <dbReference type="EMBL" id="KAF0691472.1"/>
    </source>
</evidence>
<keyword evidence="3" id="KW-1185">Reference proteome</keyword>
<organism evidence="2 3">
    <name type="scientific">Aphis craccivora</name>
    <name type="common">Cowpea aphid</name>
    <dbReference type="NCBI Taxonomy" id="307492"/>
    <lineage>
        <taxon>Eukaryota</taxon>
        <taxon>Metazoa</taxon>
        <taxon>Ecdysozoa</taxon>
        <taxon>Arthropoda</taxon>
        <taxon>Hexapoda</taxon>
        <taxon>Insecta</taxon>
        <taxon>Pterygota</taxon>
        <taxon>Neoptera</taxon>
        <taxon>Paraneoptera</taxon>
        <taxon>Hemiptera</taxon>
        <taxon>Sternorrhyncha</taxon>
        <taxon>Aphidomorpha</taxon>
        <taxon>Aphidoidea</taxon>
        <taxon>Aphididae</taxon>
        <taxon>Aphidini</taxon>
        <taxon>Aphis</taxon>
        <taxon>Aphis</taxon>
    </lineage>
</organism>
<protein>
    <submittedName>
        <fullName evidence="2">Zinc finger MYM-type protein 1-like</fullName>
    </submittedName>
</protein>
<accession>A0A6G0VKN5</accession>
<feature type="non-terminal residue" evidence="2">
    <location>
        <position position="1"/>
    </location>
</feature>
<dbReference type="Proteomes" id="UP000478052">
    <property type="component" value="Unassembled WGS sequence"/>
</dbReference>
<feature type="domain" description="HAT C-terminal dimerisation" evidence="1">
    <location>
        <begin position="326"/>
        <end position="391"/>
    </location>
</feature>
<dbReference type="PANTHER" id="PTHR46289">
    <property type="entry name" value="52 KDA REPRESSOR OF THE INHIBITOR OF THE PROTEIN KINASE-LIKE PROTEIN-RELATED"/>
    <property type="match status" value="1"/>
</dbReference>
<name>A0A6G0VKN5_APHCR</name>
<dbReference type="InterPro" id="IPR052958">
    <property type="entry name" value="IFN-induced_PKR_regulator"/>
</dbReference>
<dbReference type="OrthoDB" id="6605989at2759"/>
<dbReference type="EMBL" id="VUJU01015930">
    <property type="protein sequence ID" value="KAF0691472.1"/>
    <property type="molecule type" value="Genomic_DNA"/>
</dbReference>